<keyword evidence="4 8" id="KW-0812">Transmembrane</keyword>
<protein>
    <recommendedName>
        <fullName evidence="9">Major facilitator superfamily (MFS) profile domain-containing protein</fullName>
    </recommendedName>
</protein>
<dbReference type="NCBIfam" id="TIGR00879">
    <property type="entry name" value="SP"/>
    <property type="match status" value="1"/>
</dbReference>
<dbReference type="InterPro" id="IPR005828">
    <property type="entry name" value="MFS_sugar_transport-like"/>
</dbReference>
<feature type="transmembrane region" description="Helical" evidence="8">
    <location>
        <begin position="124"/>
        <end position="147"/>
    </location>
</feature>
<feature type="transmembrane region" description="Helical" evidence="8">
    <location>
        <begin position="42"/>
        <end position="69"/>
    </location>
</feature>
<dbReference type="Pfam" id="PF00083">
    <property type="entry name" value="Sugar_tr"/>
    <property type="match status" value="1"/>
</dbReference>
<evidence type="ECO:0000256" key="1">
    <source>
        <dbReference type="ARBA" id="ARBA00004141"/>
    </source>
</evidence>
<feature type="transmembrane region" description="Helical" evidence="8">
    <location>
        <begin position="339"/>
        <end position="357"/>
    </location>
</feature>
<feature type="transmembrane region" description="Helical" evidence="8">
    <location>
        <begin position="219"/>
        <end position="240"/>
    </location>
</feature>
<comment type="similarity">
    <text evidence="2 7">Belongs to the major facilitator superfamily. Sugar transporter (TC 2.A.1.1) family.</text>
</comment>
<dbReference type="GO" id="GO:0016020">
    <property type="term" value="C:membrane"/>
    <property type="evidence" value="ECO:0007669"/>
    <property type="project" value="UniProtKB-SubCell"/>
</dbReference>
<feature type="transmembrane region" description="Helical" evidence="8">
    <location>
        <begin position="89"/>
        <end position="112"/>
    </location>
</feature>
<dbReference type="Gene3D" id="1.20.1250.20">
    <property type="entry name" value="MFS general substrate transporter like domains"/>
    <property type="match status" value="1"/>
</dbReference>
<gene>
    <name evidence="10" type="ORF">LTR25_006343</name>
</gene>
<organism evidence="10 11">
    <name type="scientific">Vermiconidia calcicola</name>
    <dbReference type="NCBI Taxonomy" id="1690605"/>
    <lineage>
        <taxon>Eukaryota</taxon>
        <taxon>Fungi</taxon>
        <taxon>Dikarya</taxon>
        <taxon>Ascomycota</taxon>
        <taxon>Pezizomycotina</taxon>
        <taxon>Dothideomycetes</taxon>
        <taxon>Dothideomycetidae</taxon>
        <taxon>Mycosphaerellales</taxon>
        <taxon>Extremaceae</taxon>
        <taxon>Vermiconidia</taxon>
    </lineage>
</organism>
<comment type="subcellular location">
    <subcellularLocation>
        <location evidence="1">Membrane</location>
        <topology evidence="1">Multi-pass membrane protein</topology>
    </subcellularLocation>
</comment>
<dbReference type="PANTHER" id="PTHR48022">
    <property type="entry name" value="PLASTIDIC GLUCOSE TRANSPORTER 4"/>
    <property type="match status" value="1"/>
</dbReference>
<feature type="transmembrane region" description="Helical" evidence="8">
    <location>
        <begin position="301"/>
        <end position="324"/>
    </location>
</feature>
<keyword evidence="5 8" id="KW-1133">Transmembrane helix</keyword>
<name>A0AAV9Q8X7_9PEZI</name>
<evidence type="ECO:0000259" key="9">
    <source>
        <dbReference type="PROSITE" id="PS50850"/>
    </source>
</evidence>
<keyword evidence="6 8" id="KW-0472">Membrane</keyword>
<feature type="transmembrane region" description="Helical" evidence="8">
    <location>
        <begin position="183"/>
        <end position="203"/>
    </location>
</feature>
<feature type="domain" description="Major facilitator superfamily (MFS) profile" evidence="9">
    <location>
        <begin position="45"/>
        <end position="487"/>
    </location>
</feature>
<feature type="transmembrane region" description="Helical" evidence="8">
    <location>
        <begin position="465"/>
        <end position="483"/>
    </location>
</feature>
<comment type="caution">
    <text evidence="10">The sequence shown here is derived from an EMBL/GenBank/DDBJ whole genome shotgun (WGS) entry which is preliminary data.</text>
</comment>
<feature type="transmembrane region" description="Helical" evidence="8">
    <location>
        <begin position="390"/>
        <end position="416"/>
    </location>
</feature>
<feature type="transmembrane region" description="Helical" evidence="8">
    <location>
        <begin position="153"/>
        <end position="176"/>
    </location>
</feature>
<evidence type="ECO:0000256" key="5">
    <source>
        <dbReference type="ARBA" id="ARBA00022989"/>
    </source>
</evidence>
<dbReference type="FunFam" id="1.20.1250.20:FF:000078">
    <property type="entry name" value="MFS maltose transporter, putative"/>
    <property type="match status" value="1"/>
</dbReference>
<accession>A0AAV9Q8X7</accession>
<dbReference type="PANTHER" id="PTHR48022:SF5">
    <property type="entry name" value="ALPHA-GLUCOSIDES PERMEASE MPH2-RELATED"/>
    <property type="match status" value="1"/>
</dbReference>
<proteinExistence type="inferred from homology"/>
<evidence type="ECO:0000256" key="3">
    <source>
        <dbReference type="ARBA" id="ARBA00022448"/>
    </source>
</evidence>
<feature type="transmembrane region" description="Helical" evidence="8">
    <location>
        <begin position="437"/>
        <end position="453"/>
    </location>
</feature>
<evidence type="ECO:0000313" key="10">
    <source>
        <dbReference type="EMBL" id="KAK5535335.1"/>
    </source>
</evidence>
<evidence type="ECO:0000256" key="2">
    <source>
        <dbReference type="ARBA" id="ARBA00010992"/>
    </source>
</evidence>
<evidence type="ECO:0000256" key="8">
    <source>
        <dbReference type="SAM" id="Phobius"/>
    </source>
</evidence>
<evidence type="ECO:0000256" key="4">
    <source>
        <dbReference type="ARBA" id="ARBA00022692"/>
    </source>
</evidence>
<dbReference type="InterPro" id="IPR050360">
    <property type="entry name" value="MFS_Sugar_Transporters"/>
</dbReference>
<dbReference type="PROSITE" id="PS50850">
    <property type="entry name" value="MFS"/>
    <property type="match status" value="1"/>
</dbReference>
<dbReference type="Proteomes" id="UP001345827">
    <property type="component" value="Unassembled WGS sequence"/>
</dbReference>
<feature type="transmembrane region" description="Helical" evidence="8">
    <location>
        <begin position="364"/>
        <end position="384"/>
    </location>
</feature>
<keyword evidence="11" id="KW-1185">Reference proteome</keyword>
<dbReference type="InterPro" id="IPR003663">
    <property type="entry name" value="Sugar/inositol_transpt"/>
</dbReference>
<dbReference type="AlphaFoldDB" id="A0AAV9Q8X7"/>
<evidence type="ECO:0000313" key="11">
    <source>
        <dbReference type="Proteomes" id="UP001345827"/>
    </source>
</evidence>
<dbReference type="InterPro" id="IPR036259">
    <property type="entry name" value="MFS_trans_sf"/>
</dbReference>
<reference evidence="10 11" key="1">
    <citation type="submission" date="2023-06" db="EMBL/GenBank/DDBJ databases">
        <title>Black Yeasts Isolated from many extreme environments.</title>
        <authorList>
            <person name="Coleine C."/>
            <person name="Stajich J.E."/>
            <person name="Selbmann L."/>
        </authorList>
    </citation>
    <scope>NUCLEOTIDE SEQUENCE [LARGE SCALE GENOMIC DNA]</scope>
    <source>
        <strain evidence="10 11">CCFEE 5887</strain>
    </source>
</reference>
<evidence type="ECO:0000256" key="7">
    <source>
        <dbReference type="RuleBase" id="RU003346"/>
    </source>
</evidence>
<keyword evidence="3 7" id="KW-0813">Transport</keyword>
<dbReference type="GO" id="GO:0005351">
    <property type="term" value="F:carbohydrate:proton symporter activity"/>
    <property type="evidence" value="ECO:0007669"/>
    <property type="project" value="TreeGrafter"/>
</dbReference>
<dbReference type="EMBL" id="JAXLQG010000010">
    <property type="protein sequence ID" value="KAK5535335.1"/>
    <property type="molecule type" value="Genomic_DNA"/>
</dbReference>
<sequence>MDKFPSATDKSMAPVDAEQVAEGHAVEVSMTIKEGLRKYWKATLWSAFLSLAVIMEGYDAIVLSSLFGLPAFKEGFGTESAEGKWNIGAQWQSAVTQGVKVGQFFGLFIAGWAADKFGFKKTTLVTCVIAAGLIFMQFFCTSIGMLVAAQVLFGFPLAVFLTLTTVYAAEICPLVLRPYLTTWVNLCWTIGKILAAGVLRAFVTSHSHWAYRIPFGTQWIWPPIIFVGTLFLPESPWFLVRQDRLEDARKSLRRLYSGVDPDEIENKLAEIILTNRHEMELQAGTSYLDCFRGTNLRRTEIACITWVIQPVCGFAIVGFATYFFQEAGLDPSDSFSMSLGQQAIAFCGGIIGWFLLPHFGRRRLMLYGLVASCITQTIVGGLGIPAPKAGIAWATGAVLFIYVFMYSMTIGPLCYIVVAEIGASRLRSKTAALARNAYQVATIASGVLTSYQINSSAWNWRGKAGFFWGGANAILFVYCYFRLPEIKDRTFLELDLLFEHNINARKFKNTNVDALQGVTGERTVGQEWSEEKA</sequence>
<dbReference type="SUPFAM" id="SSF103473">
    <property type="entry name" value="MFS general substrate transporter"/>
    <property type="match status" value="1"/>
</dbReference>
<evidence type="ECO:0000256" key="6">
    <source>
        <dbReference type="ARBA" id="ARBA00023136"/>
    </source>
</evidence>
<dbReference type="InterPro" id="IPR020846">
    <property type="entry name" value="MFS_dom"/>
</dbReference>